<keyword evidence="4" id="KW-1015">Disulfide bond</keyword>
<dbReference type="GeneID" id="106053007"/>
<keyword evidence="5" id="KW-0325">Glycoprotein</keyword>
<feature type="region of interest" description="Disordered" evidence="6">
    <location>
        <begin position="74"/>
        <end position="104"/>
    </location>
</feature>
<feature type="compositionally biased region" description="Polar residues" evidence="6">
    <location>
        <begin position="361"/>
        <end position="379"/>
    </location>
</feature>
<dbReference type="InterPro" id="IPR002557">
    <property type="entry name" value="Chitin-bd_dom"/>
</dbReference>
<feature type="region of interest" description="Disordered" evidence="6">
    <location>
        <begin position="1029"/>
        <end position="1143"/>
    </location>
</feature>
<keyword evidence="9" id="KW-1185">Reference proteome</keyword>
<evidence type="ECO:0000256" key="6">
    <source>
        <dbReference type="SAM" id="MobiDB-lite"/>
    </source>
</evidence>
<feature type="compositionally biased region" description="Low complexity" evidence="6">
    <location>
        <begin position="299"/>
        <end position="310"/>
    </location>
</feature>
<evidence type="ECO:0000256" key="4">
    <source>
        <dbReference type="ARBA" id="ARBA00023157"/>
    </source>
</evidence>
<dbReference type="RefSeq" id="XP_055864667.1">
    <property type="nucleotide sequence ID" value="XM_056008692.1"/>
</dbReference>
<feature type="transmembrane region" description="Helical" evidence="7">
    <location>
        <begin position="43"/>
        <end position="61"/>
    </location>
</feature>
<feature type="compositionally biased region" description="Low complexity" evidence="6">
    <location>
        <begin position="975"/>
        <end position="990"/>
    </location>
</feature>
<dbReference type="InterPro" id="IPR051940">
    <property type="entry name" value="Chitin_bind-dev_reg"/>
</dbReference>
<feature type="region of interest" description="Disordered" evidence="6">
    <location>
        <begin position="922"/>
        <end position="953"/>
    </location>
</feature>
<evidence type="ECO:0000313" key="9">
    <source>
        <dbReference type="Proteomes" id="UP001165740"/>
    </source>
</evidence>
<keyword evidence="7" id="KW-0812">Transmembrane</keyword>
<dbReference type="PROSITE" id="PS50940">
    <property type="entry name" value="CHIT_BIND_II"/>
    <property type="match status" value="2"/>
</dbReference>
<gene>
    <name evidence="10" type="primary">LOC106053007</name>
</gene>
<feature type="compositionally biased region" description="Polar residues" evidence="6">
    <location>
        <begin position="269"/>
        <end position="278"/>
    </location>
</feature>
<keyword evidence="1" id="KW-0147">Chitin-binding</keyword>
<reference evidence="10" key="1">
    <citation type="submission" date="2025-08" db="UniProtKB">
        <authorList>
            <consortium name="RefSeq"/>
        </authorList>
    </citation>
    <scope>IDENTIFICATION</scope>
</reference>
<keyword evidence="2" id="KW-0732">Signal</keyword>
<accession>A0A9W2YPE5</accession>
<proteinExistence type="predicted"/>
<feature type="region of interest" description="Disordered" evidence="6">
    <location>
        <begin position="632"/>
        <end position="673"/>
    </location>
</feature>
<feature type="region of interest" description="Disordered" evidence="6">
    <location>
        <begin position="807"/>
        <end position="851"/>
    </location>
</feature>
<feature type="domain" description="Chitin-binding type-2" evidence="8">
    <location>
        <begin position="867"/>
        <end position="922"/>
    </location>
</feature>
<evidence type="ECO:0000256" key="1">
    <source>
        <dbReference type="ARBA" id="ARBA00022669"/>
    </source>
</evidence>
<dbReference type="PANTHER" id="PTHR23301:SF0">
    <property type="entry name" value="CHITIN-BINDING TYPE-2 DOMAIN-CONTAINING PROTEIN-RELATED"/>
    <property type="match status" value="1"/>
</dbReference>
<feature type="compositionally biased region" description="Polar residues" evidence="6">
    <location>
        <begin position="644"/>
        <end position="657"/>
    </location>
</feature>
<sequence>MRRDTYINKNINITLFLSIRFNCVVCVCGSARSFGRQMAGYKVGCHTIFVFHLFVLIIRFSSAKFSGGANYESRRYETDNSGSTGKTYGSFDGVEQGGTENKKKKLESSAFSSYSSGYQGAAKKDQLLESQSGLDFAGGYDAVSGKEYGKTSPDASAEDVFGSSKAIFGGYNSGFTSGQISDSFKPNSFISSDLFDGSSGIGHKEIADYGEAGLGYADNKAPESQGYGSKISSNEGYGNKGYFDGDISSEKDESVSINKGSGAAGSNYGAKSSGNSKNGAKGFNSGRGSSGKGAVGYLSSSDVDSGNVGSKGYRDGGKGASGYKGYDNSNAGYRGSGSEDDSYFSSGLETVAGGYGHKQLDSQSSADYTSPNSKSSNFDGSVGGFGNKPLESQSSGEYVSSNSKISHFEGSVSGYGNKQLDSQSSGDYVSSNSKSSNFDVSAGGFGHKQLDSQSPGDYVSSNSKSSNFDVSAGGFGHKQLESQSSGDYVSSNSKSFNADSNDKPIDNTYYDTKTFESTSEQKQPGFEDGSNVYKGASGESSSPNKNLGGGQQGAILKGSDGNVKSFASGNLGSKDSFGEDLNKFTGDSNSGKSDFGLGNSYYGNGQTDVYSSKIYSGSKSLYGSSKLSAGIGDGPNNGKDYDDSSSQSATRKQTFLDDSSESNGRKFQGSSDYDSNSFGIKSDFDAVDQAEDGFVCKSGSDFAPHPTSCDKFYQCANGKPFMIVCPKGLVFNTKYSICDWPSNVDCPSDSDIAVLHLPSSRHVRDMFYLTKPKHPQSPKPLPSPPKAPKSSIKLEPLKLQAMSEYVSTGDEGHGYSKEAEAEKKGSEEENDVSYYSFSEGDIEEDEGGKGNDWGKNSYSAAAHGSQGVVCSYGVKFIRDPNDCTKFYQCAHSKPFLMTCPAGLYFNTDIDVCDWPSNVDCSGSGQTRQSTSQDYDSNSYSNSYSPSYHKESKSYSSYTPTVYSAPSYSNSDTKSQESSSYEPQQSSFDSSRNSGIFSGDKGMSSFFPMNPFHYPVMPIFHPPIFQPIIPYYPKDSAQQSSRSNDKGDSGDEDDESDSKKESSDSKDFQESDDSSQTFEHKQASEDSYDKSYQESSQKSEEQDSSNKKTIYRKPLKVFSNNNKNSYNNNNNNNNNNKGFYYYDYDSANNNYRNYKKSSYNNNNNNKKGDTGVNQKGIYYYYYDNSNKNSNGKQNDYVYYYDYDSPVNNMYDYFTYDYGGKDYTSANGGKDYSSAYGTKDYVSSYGGGQSVKRKQFKTGALNQPQYFGSAFKELFKNKKFVQSLKKINDVNDDVEYVHFDHTGSGSSKGMSGHSSSGHSDLSSLLPLILLGSTQGQQLLLTTAVLSKLKGLTSSMGGKGDSLIDSKGLFGSGSKGGSDNLLKTLFLLRLLTNQQTTTTTTTNTGTTVTTPTANVVFAGPGFVTVNGNTPVTFIDPVTGQVVPDAQVAIDPISGSVFDTTTNRVVLFVDPTTGQLTQAFAAPVTTVPLGRSFSTVNLSPVNPVTNVLSRAFNRNPLTNLLRVGNTNNNNRVVTLVPAPTVAPTQGAGNPNARDNINLIFLSPLTPSSLPPPIVANDGSATTIRGSLRDILGDDLTRFINNAQFVPGQGLPNSPAGSQRSCTVIRSGETVPYRVNPRGGRSLSAEECQAMGQLLDKFIPTFLQNFVPSDAAFAGFGSNSRNNANNRNAPMQQPTSSANFHEASNVNDIFGGGLNTISPQLSRQDVSPTVANSLNQFITIRNDRDGCTISVPNIVPQC</sequence>
<feature type="compositionally biased region" description="Polar residues" evidence="6">
    <location>
        <begin position="481"/>
        <end position="499"/>
    </location>
</feature>
<dbReference type="Proteomes" id="UP001165740">
    <property type="component" value="Chromosome 13"/>
</dbReference>
<keyword evidence="3" id="KW-0677">Repeat</keyword>
<feature type="compositionally biased region" description="Basic and acidic residues" evidence="6">
    <location>
        <begin position="1077"/>
        <end position="1105"/>
    </location>
</feature>
<evidence type="ECO:0000256" key="2">
    <source>
        <dbReference type="ARBA" id="ARBA00022729"/>
    </source>
</evidence>
<dbReference type="GO" id="GO:0005576">
    <property type="term" value="C:extracellular region"/>
    <property type="evidence" value="ECO:0007669"/>
    <property type="project" value="InterPro"/>
</dbReference>
<feature type="compositionally biased region" description="Polar residues" evidence="6">
    <location>
        <begin position="509"/>
        <end position="522"/>
    </location>
</feature>
<feature type="compositionally biased region" description="Pro residues" evidence="6">
    <location>
        <begin position="777"/>
        <end position="787"/>
    </location>
</feature>
<dbReference type="PANTHER" id="PTHR23301">
    <property type="entry name" value="CHITIN BINDING PERITROPHIN-A"/>
    <property type="match status" value="1"/>
</dbReference>
<protein>
    <submittedName>
        <fullName evidence="10">Uncharacterized protein LOC106053007</fullName>
    </submittedName>
</protein>
<feature type="compositionally biased region" description="Low complexity" evidence="6">
    <location>
        <begin position="922"/>
        <end position="946"/>
    </location>
</feature>
<feature type="region of interest" description="Disordered" evidence="6">
    <location>
        <begin position="253"/>
        <end position="328"/>
    </location>
</feature>
<dbReference type="SUPFAM" id="SSF57625">
    <property type="entry name" value="Invertebrate chitin-binding proteins"/>
    <property type="match status" value="2"/>
</dbReference>
<evidence type="ECO:0000256" key="5">
    <source>
        <dbReference type="ARBA" id="ARBA00023180"/>
    </source>
</evidence>
<dbReference type="Gene3D" id="2.170.140.10">
    <property type="entry name" value="Chitin binding domain"/>
    <property type="match status" value="2"/>
</dbReference>
<feature type="region of interest" description="Disordered" evidence="6">
    <location>
        <begin position="355"/>
        <end position="598"/>
    </location>
</feature>
<evidence type="ECO:0000313" key="10">
    <source>
        <dbReference type="RefSeq" id="XP_055864667.1"/>
    </source>
</evidence>
<dbReference type="Pfam" id="PF01607">
    <property type="entry name" value="CBM_14"/>
    <property type="match status" value="2"/>
</dbReference>
<evidence type="ECO:0000256" key="3">
    <source>
        <dbReference type="ARBA" id="ARBA00022737"/>
    </source>
</evidence>
<dbReference type="OrthoDB" id="6162551at2759"/>
<feature type="region of interest" description="Disordered" evidence="6">
    <location>
        <begin position="965"/>
        <end position="994"/>
    </location>
</feature>
<feature type="domain" description="Chitin-binding type-2" evidence="8">
    <location>
        <begin position="693"/>
        <end position="748"/>
    </location>
</feature>
<name>A0A9W2YPE5_BIOGL</name>
<feature type="region of interest" description="Disordered" evidence="6">
    <location>
        <begin position="770"/>
        <end position="792"/>
    </location>
</feature>
<feature type="compositionally biased region" description="Low complexity" evidence="6">
    <location>
        <begin position="424"/>
        <end position="441"/>
    </location>
</feature>
<keyword evidence="7" id="KW-0472">Membrane</keyword>
<organism evidence="9 10">
    <name type="scientific">Biomphalaria glabrata</name>
    <name type="common">Bloodfluke planorb</name>
    <name type="synonym">Freshwater snail</name>
    <dbReference type="NCBI Taxonomy" id="6526"/>
    <lineage>
        <taxon>Eukaryota</taxon>
        <taxon>Metazoa</taxon>
        <taxon>Spiralia</taxon>
        <taxon>Lophotrochozoa</taxon>
        <taxon>Mollusca</taxon>
        <taxon>Gastropoda</taxon>
        <taxon>Heterobranchia</taxon>
        <taxon>Euthyneura</taxon>
        <taxon>Panpulmonata</taxon>
        <taxon>Hygrophila</taxon>
        <taxon>Lymnaeoidea</taxon>
        <taxon>Planorbidae</taxon>
        <taxon>Biomphalaria</taxon>
    </lineage>
</organism>
<feature type="compositionally biased region" description="Polar residues" evidence="6">
    <location>
        <begin position="414"/>
        <end position="423"/>
    </location>
</feature>
<feature type="compositionally biased region" description="Basic and acidic residues" evidence="6">
    <location>
        <begin position="810"/>
        <end position="827"/>
    </location>
</feature>
<evidence type="ECO:0000256" key="7">
    <source>
        <dbReference type="SAM" id="Phobius"/>
    </source>
</evidence>
<dbReference type="InterPro" id="IPR036508">
    <property type="entry name" value="Chitin-bd_dom_sf"/>
</dbReference>
<dbReference type="GO" id="GO:0008061">
    <property type="term" value="F:chitin binding"/>
    <property type="evidence" value="ECO:0007669"/>
    <property type="project" value="UniProtKB-KW"/>
</dbReference>
<feature type="compositionally biased region" description="Low complexity" evidence="6">
    <location>
        <begin position="1118"/>
        <end position="1143"/>
    </location>
</feature>
<dbReference type="SMART" id="SM00494">
    <property type="entry name" value="ChtBD2"/>
    <property type="match status" value="2"/>
</dbReference>
<keyword evidence="7" id="KW-1133">Transmembrane helix</keyword>
<evidence type="ECO:0000259" key="8">
    <source>
        <dbReference type="PROSITE" id="PS50940"/>
    </source>
</evidence>
<feature type="compositionally biased region" description="Polar residues" evidence="6">
    <location>
        <begin position="390"/>
        <end position="405"/>
    </location>
</feature>
<feature type="compositionally biased region" description="Basic and acidic residues" evidence="6">
    <location>
        <begin position="1056"/>
        <end position="1068"/>
    </location>
</feature>